<reference evidence="8" key="1">
    <citation type="journal article" date="2019" name="Int. J. Syst. Evol. Microbiol.">
        <title>The Global Catalogue of Microorganisms (GCM) 10K type strain sequencing project: providing services to taxonomists for standard genome sequencing and annotation.</title>
        <authorList>
            <consortium name="The Broad Institute Genomics Platform"/>
            <consortium name="The Broad Institute Genome Sequencing Center for Infectious Disease"/>
            <person name="Wu L."/>
            <person name="Ma J."/>
        </authorList>
    </citation>
    <scope>NUCLEOTIDE SEQUENCE [LARGE SCALE GENOMIC DNA]</scope>
    <source>
        <strain evidence="8">KCTC 23723</strain>
    </source>
</reference>
<name>A0ABQ2WRY8_9ALTE</name>
<sequence>MLVDTGHKDLESLKTPGIRLDMYLNSLLMFIEKPFLGWGFGEYIHAFYYSIYDNSNIYDFINPIDSLSTHPHNELALWGLEGGIIGLIFICTILYIFLKALLKSKRSSDIMRGSGFVILLPLFFHVMLEHPLYTSSLYGLYFCLIFYIYTSPEYTEQNTFYTKSISVIFAIQSTVLVPALIIVLQSSILSSAYLKTGSSAIREMIISDFPSKLYLVQMDLLLETHNARVNDDYSSLEALNNQIFETIKTIPAKSLATDYLTNCKIITNCKKDKIEFINRYFNTF</sequence>
<dbReference type="PANTHER" id="PTHR37422:SF13">
    <property type="entry name" value="LIPOPOLYSACCHARIDE BIOSYNTHESIS PROTEIN PA4999-RELATED"/>
    <property type="match status" value="1"/>
</dbReference>
<comment type="subcellular location">
    <subcellularLocation>
        <location evidence="1">Membrane</location>
        <topology evidence="1">Multi-pass membrane protein</topology>
    </subcellularLocation>
</comment>
<dbReference type="InterPro" id="IPR007016">
    <property type="entry name" value="O-antigen_ligase-rel_domated"/>
</dbReference>
<evidence type="ECO:0000259" key="6">
    <source>
        <dbReference type="Pfam" id="PF04932"/>
    </source>
</evidence>
<feature type="transmembrane region" description="Helical" evidence="5">
    <location>
        <begin position="75"/>
        <end position="98"/>
    </location>
</feature>
<feature type="domain" description="O-antigen ligase-related" evidence="6">
    <location>
        <begin position="17"/>
        <end position="90"/>
    </location>
</feature>
<comment type="caution">
    <text evidence="7">The sequence shown here is derived from an EMBL/GenBank/DDBJ whole genome shotgun (WGS) entry which is preliminary data.</text>
</comment>
<accession>A0ABQ2WRY8</accession>
<dbReference type="Pfam" id="PF04932">
    <property type="entry name" value="Wzy_C"/>
    <property type="match status" value="1"/>
</dbReference>
<evidence type="ECO:0000256" key="4">
    <source>
        <dbReference type="ARBA" id="ARBA00023136"/>
    </source>
</evidence>
<evidence type="ECO:0000313" key="8">
    <source>
        <dbReference type="Proteomes" id="UP000634667"/>
    </source>
</evidence>
<keyword evidence="4 5" id="KW-0472">Membrane</keyword>
<evidence type="ECO:0000313" key="7">
    <source>
        <dbReference type="EMBL" id="GGW69582.1"/>
    </source>
</evidence>
<dbReference type="EMBL" id="BMYR01000012">
    <property type="protein sequence ID" value="GGW69582.1"/>
    <property type="molecule type" value="Genomic_DNA"/>
</dbReference>
<feature type="transmembrane region" description="Helical" evidence="5">
    <location>
        <begin position="132"/>
        <end position="149"/>
    </location>
</feature>
<keyword evidence="3 5" id="KW-1133">Transmembrane helix</keyword>
<keyword evidence="2 5" id="KW-0812">Transmembrane</keyword>
<dbReference type="InterPro" id="IPR051533">
    <property type="entry name" value="WaaL-like"/>
</dbReference>
<proteinExistence type="predicted"/>
<gene>
    <name evidence="7" type="ORF">GCM10008111_26940</name>
</gene>
<evidence type="ECO:0000256" key="1">
    <source>
        <dbReference type="ARBA" id="ARBA00004141"/>
    </source>
</evidence>
<feature type="transmembrane region" description="Helical" evidence="5">
    <location>
        <begin position="161"/>
        <end position="184"/>
    </location>
</feature>
<evidence type="ECO:0000256" key="5">
    <source>
        <dbReference type="SAM" id="Phobius"/>
    </source>
</evidence>
<organism evidence="7 8">
    <name type="scientific">Alishewanella tabrizica</name>
    <dbReference type="NCBI Taxonomy" id="671278"/>
    <lineage>
        <taxon>Bacteria</taxon>
        <taxon>Pseudomonadati</taxon>
        <taxon>Pseudomonadota</taxon>
        <taxon>Gammaproteobacteria</taxon>
        <taxon>Alteromonadales</taxon>
        <taxon>Alteromonadaceae</taxon>
        <taxon>Alishewanella</taxon>
    </lineage>
</organism>
<dbReference type="Proteomes" id="UP000634667">
    <property type="component" value="Unassembled WGS sequence"/>
</dbReference>
<evidence type="ECO:0000256" key="2">
    <source>
        <dbReference type="ARBA" id="ARBA00022692"/>
    </source>
</evidence>
<keyword evidence="8" id="KW-1185">Reference proteome</keyword>
<protein>
    <recommendedName>
        <fullName evidence="6">O-antigen ligase-related domain-containing protein</fullName>
    </recommendedName>
</protein>
<evidence type="ECO:0000256" key="3">
    <source>
        <dbReference type="ARBA" id="ARBA00022989"/>
    </source>
</evidence>
<feature type="transmembrane region" description="Helical" evidence="5">
    <location>
        <begin position="110"/>
        <end position="126"/>
    </location>
</feature>
<dbReference type="PANTHER" id="PTHR37422">
    <property type="entry name" value="TEICHURONIC ACID BIOSYNTHESIS PROTEIN TUAE"/>
    <property type="match status" value="1"/>
</dbReference>